<keyword evidence="3" id="KW-1185">Reference proteome</keyword>
<dbReference type="CDD" id="cd01650">
    <property type="entry name" value="RT_nLTR_like"/>
    <property type="match status" value="1"/>
</dbReference>
<accession>T0L5N3</accession>
<dbReference type="PROSITE" id="PS50878">
    <property type="entry name" value="RT_POL"/>
    <property type="match status" value="1"/>
</dbReference>
<evidence type="ECO:0000259" key="1">
    <source>
        <dbReference type="PROSITE" id="PS50878"/>
    </source>
</evidence>
<organism evidence="2 3">
    <name type="scientific">Vairimorpha apis BRL 01</name>
    <dbReference type="NCBI Taxonomy" id="1037528"/>
    <lineage>
        <taxon>Eukaryota</taxon>
        <taxon>Fungi</taxon>
        <taxon>Fungi incertae sedis</taxon>
        <taxon>Microsporidia</taxon>
        <taxon>Nosematidae</taxon>
        <taxon>Vairimorpha</taxon>
    </lineage>
</organism>
<feature type="domain" description="Reverse transcriptase" evidence="1">
    <location>
        <begin position="125"/>
        <end position="390"/>
    </location>
</feature>
<dbReference type="HOGENOM" id="CLU_013393_0_0_1"/>
<dbReference type="PANTHER" id="PTHR35450">
    <property type="entry name" value="REVERSE TRANSCRIPTASE DOMAIN-CONTAINING PROTEIN"/>
    <property type="match status" value="1"/>
</dbReference>
<evidence type="ECO:0000313" key="3">
    <source>
        <dbReference type="Proteomes" id="UP000053780"/>
    </source>
</evidence>
<protein>
    <recommendedName>
        <fullName evidence="1">Reverse transcriptase domain-containing protein</fullName>
    </recommendedName>
</protein>
<dbReference type="Proteomes" id="UP000053780">
    <property type="component" value="Unassembled WGS sequence"/>
</dbReference>
<dbReference type="InterPro" id="IPR043502">
    <property type="entry name" value="DNA/RNA_pol_sf"/>
</dbReference>
<dbReference type="OrthoDB" id="2194154at2759"/>
<sequence length="770" mass="88699">MVADQRKNYRYENQCFELYRSKFYRKLGDAQEVSHDVTQEDMTQFWATMWNRKEQVEGMTTFDEYLFENLSDNSEQITFPTLEEFVGIIKFLPNWKAAGCDGIFNFFIKKCEALHPFLYKIVKEICLDGKKPDSWFYKGITYLIPKGTPTRGSDFRSITCMSNLYKLTTKCVTRVMQLIVESRGLLAENQLGTVRQVQGAKEQAMINIAINKEYDDKLMTMWIDVKKAYDSVDHEYLLACLGKLNLPQWIGSFLEVTVKKWHIDVRSGSETILTKKIERGILQGDSLSPLLFVLCMDPLSRKLNSKYPKVGVQTDDKRFVTNHLLFIDDLKLLAESDVVLKLMKEETKNFFRCVGLEMNKDKSATNCMGCSDDAVVLEGSQGYKYLGITEDASSTIKKETFEKVKTEILARVERLCSTKLNGKNMIRAINEHAISVINYHIGLLKLEPEDFKSLDFDIRQVLIKHQIHLQPACKERLYLPRTEMGRGLTSVELRSESMLLNMHQSLYGSSNRSLRRAAILKVEEEISSHLSLIVGYLKVRYCLEGTISSKMLVEAQLNKLYNEIKTRTNHGKLYKARDHEQVSIEGSSTWLVKGNNQARSEAVYCFLQDRNIFCGQEGQCPHCGSHRKTVDHLATKCDRMLGHDYMRRHNEVVRCLHLLLCKKYGFKKTRKIRTHSVQEIMENDLAEIRVDTRIGTDIKVSHNKPDILVFDKKRKEILIVEVGITNLDRLSIVENEKLRKYDLLANELGAIHKSSNKDSSLCNDMGWCGN</sequence>
<dbReference type="PANTHER" id="PTHR35450:SF2">
    <property type="entry name" value="REVERSE TRANSCRIPTASE DOMAIN-CONTAINING PROTEIN"/>
    <property type="match status" value="1"/>
</dbReference>
<gene>
    <name evidence="2" type="ORF">NAPIS_ORF02647</name>
</gene>
<evidence type="ECO:0000313" key="2">
    <source>
        <dbReference type="EMBL" id="EQB59819.1"/>
    </source>
</evidence>
<dbReference type="SUPFAM" id="SSF56672">
    <property type="entry name" value="DNA/RNA polymerases"/>
    <property type="match status" value="1"/>
</dbReference>
<reference evidence="2 3" key="1">
    <citation type="journal article" date="2013" name="BMC Genomics">
        <title>Genome sequencing and comparative genomics of honey bee microsporidia, Nosema apis reveal novel insights into host-parasite interactions.</title>
        <authorList>
            <person name="Chen Yp."/>
            <person name="Pettis J.S."/>
            <person name="Zhao Y."/>
            <person name="Liu X."/>
            <person name="Tallon L.J."/>
            <person name="Sadzewicz L.D."/>
            <person name="Li R."/>
            <person name="Zheng H."/>
            <person name="Huang S."/>
            <person name="Zhang X."/>
            <person name="Hamilton M.C."/>
            <person name="Pernal S.F."/>
            <person name="Melathopoulos A.P."/>
            <person name="Yan X."/>
            <person name="Evans J.D."/>
        </authorList>
    </citation>
    <scope>NUCLEOTIDE SEQUENCE [LARGE SCALE GENOMIC DNA]</scope>
    <source>
        <strain evidence="2 3">BRL 01</strain>
    </source>
</reference>
<dbReference type="VEuPathDB" id="MicrosporidiaDB:NAPIS_ORF02647"/>
<dbReference type="EMBL" id="KE647363">
    <property type="protein sequence ID" value="EQB59819.1"/>
    <property type="molecule type" value="Genomic_DNA"/>
</dbReference>
<name>T0L5N3_9MICR</name>
<dbReference type="InterPro" id="IPR000477">
    <property type="entry name" value="RT_dom"/>
</dbReference>
<dbReference type="AlphaFoldDB" id="T0L5N3"/>
<dbReference type="Pfam" id="PF00078">
    <property type="entry name" value="RVT_1"/>
    <property type="match status" value="1"/>
</dbReference>
<proteinExistence type="predicted"/>